<accession>A0A2T3FJP5</accession>
<feature type="transmembrane region" description="Helical" evidence="9">
    <location>
        <begin position="202"/>
        <end position="224"/>
    </location>
</feature>
<evidence type="ECO:0000256" key="7">
    <source>
        <dbReference type="ARBA" id="ARBA00023136"/>
    </source>
</evidence>
<comment type="subcellular location">
    <subcellularLocation>
        <location evidence="1">Cell membrane</location>
        <topology evidence="1">Multi-pass membrane protein</topology>
    </subcellularLocation>
</comment>
<dbReference type="InterPro" id="IPR003352">
    <property type="entry name" value="PTS_EIIC"/>
</dbReference>
<evidence type="ECO:0000256" key="8">
    <source>
        <dbReference type="PIRNR" id="PIRNR006351"/>
    </source>
</evidence>
<dbReference type="GO" id="GO:0008982">
    <property type="term" value="F:protein-N(PI)-phosphohistidine-sugar phosphotransferase activity"/>
    <property type="evidence" value="ECO:0007669"/>
    <property type="project" value="UniProtKB-UniRule"/>
</dbReference>
<dbReference type="Proteomes" id="UP000241201">
    <property type="component" value="Unassembled WGS sequence"/>
</dbReference>
<evidence type="ECO:0000313" key="11">
    <source>
        <dbReference type="EMBL" id="PST35460.1"/>
    </source>
</evidence>
<evidence type="ECO:0000313" key="12">
    <source>
        <dbReference type="Proteomes" id="UP000241201"/>
    </source>
</evidence>
<dbReference type="InterPro" id="IPR051088">
    <property type="entry name" value="PTS_Sugar-EIIC/EIIB"/>
</dbReference>
<dbReference type="GO" id="GO:0009401">
    <property type="term" value="P:phosphoenolpyruvate-dependent sugar phosphotransferase system"/>
    <property type="evidence" value="ECO:0007669"/>
    <property type="project" value="InterPro"/>
</dbReference>
<feature type="transmembrane region" description="Helical" evidence="9">
    <location>
        <begin position="304"/>
        <end position="323"/>
    </location>
</feature>
<dbReference type="GO" id="GO:0005886">
    <property type="term" value="C:plasma membrane"/>
    <property type="evidence" value="ECO:0007669"/>
    <property type="project" value="UniProtKB-SubCell"/>
</dbReference>
<dbReference type="PROSITE" id="PS51105">
    <property type="entry name" value="PTS_EIIC_TYPE_3"/>
    <property type="match status" value="1"/>
</dbReference>
<feature type="domain" description="PTS EIIC type-3" evidence="10">
    <location>
        <begin position="9"/>
        <end position="430"/>
    </location>
</feature>
<dbReference type="GO" id="GO:1901264">
    <property type="term" value="P:carbohydrate derivative transport"/>
    <property type="evidence" value="ECO:0007669"/>
    <property type="project" value="TreeGrafter"/>
</dbReference>
<gene>
    <name evidence="11" type="ORF">C7U55_13105</name>
</gene>
<evidence type="ECO:0000256" key="4">
    <source>
        <dbReference type="ARBA" id="ARBA00022597"/>
    </source>
</evidence>
<keyword evidence="6 9" id="KW-1133">Transmembrane helix</keyword>
<evidence type="ECO:0000256" key="3">
    <source>
        <dbReference type="ARBA" id="ARBA00022475"/>
    </source>
</evidence>
<dbReference type="PANTHER" id="PTHR33989:SF11">
    <property type="entry name" value="LICHENAN PERMEASE IIC COMPONENT"/>
    <property type="match status" value="1"/>
</dbReference>
<comment type="caution">
    <text evidence="11">The sequence shown here is derived from an EMBL/GenBank/DDBJ whole genome shotgun (WGS) entry which is preliminary data.</text>
</comment>
<evidence type="ECO:0000256" key="1">
    <source>
        <dbReference type="ARBA" id="ARBA00004651"/>
    </source>
</evidence>
<dbReference type="NCBIfam" id="TIGR00410">
    <property type="entry name" value="lacE"/>
    <property type="match status" value="1"/>
</dbReference>
<feature type="transmembrane region" description="Helical" evidence="9">
    <location>
        <begin position="79"/>
        <end position="97"/>
    </location>
</feature>
<dbReference type="Pfam" id="PF02378">
    <property type="entry name" value="PTS_EIIC"/>
    <property type="match status" value="1"/>
</dbReference>
<keyword evidence="7 8" id="KW-0472">Membrane</keyword>
<dbReference type="InterPro" id="IPR004796">
    <property type="entry name" value="PTS_IIC_cello"/>
</dbReference>
<feature type="transmembrane region" description="Helical" evidence="9">
    <location>
        <begin position="33"/>
        <end position="53"/>
    </location>
</feature>
<dbReference type="PIRSF" id="PIRSF006351">
    <property type="entry name" value="PTS_EIIC-Cellobiose"/>
    <property type="match status" value="1"/>
</dbReference>
<sequence length="450" mass="48801">MFEKFSNIIEGKFAGPLEKLSNQRHLRAIRDGIIATLPIIIVSSLLMVVAFSYNQMPESWALAKFIKANAVAILLPYRMSMYIMTLYAVFGIGYSLAKSYDLDGLSGAIMAELTFLLTIVPVSIPDVTDSITALASKNAELNAFLQQLPSGYVIPAENLGSAGMFIGILSAFIGVEIYRFTQVKGIKITMPAAVPPAVARSFESLTPTIIIILGMSTITMWLGIDVHSIVGTLIKPLVNATDTLPSTLIIIFLIMFFWSFGIHGDSIVSSLARPIWLILLDQNTAAVAAGKVATHIGVEPFLQWFVHIGGSGATLGLAILFCFKAKSKYGKTLGRTTILPSVFNINEPMIFGAPIVLNPMLLIPFIVIPLVLATIAWVATAMHLVNCAVTIAPWTLPGPIGAYLACGGDWRAAVLNIILIVISVVLYYPFFKMYDKELLEEEKAKEAIEG</sequence>
<evidence type="ECO:0000259" key="10">
    <source>
        <dbReference type="PROSITE" id="PS51105"/>
    </source>
</evidence>
<feature type="transmembrane region" description="Helical" evidence="9">
    <location>
        <begin position="244"/>
        <end position="263"/>
    </location>
</feature>
<feature type="transmembrane region" description="Helical" evidence="9">
    <location>
        <begin position="355"/>
        <end position="377"/>
    </location>
</feature>
<dbReference type="RefSeq" id="WP_106988932.1">
    <property type="nucleotide sequence ID" value="NZ_PYLP01000037.1"/>
</dbReference>
<feature type="transmembrane region" description="Helical" evidence="9">
    <location>
        <begin position="275"/>
        <end position="298"/>
    </location>
</feature>
<reference evidence="12" key="1">
    <citation type="submission" date="2018-03" db="EMBL/GenBank/DDBJ databases">
        <title>Lachnoclostridium SNUG30370 gen.nov., sp.nov., isolated from human faeces.</title>
        <authorList>
            <person name="Seo B."/>
            <person name="Jeon K."/>
            <person name="Ko G."/>
        </authorList>
    </citation>
    <scope>NUCLEOTIDE SEQUENCE [LARGE SCALE GENOMIC DNA]</scope>
    <source>
        <strain evidence="12">SNUG30370</strain>
    </source>
</reference>
<comment type="function">
    <text evidence="8">The phosphoenolpyruvate-dependent sugar phosphotransferase system (PTS), a major carbohydrate active -transport system, catalyzes the phosphorylation of incoming sugar substrates concomitant with their translocation across the cell membrane.</text>
</comment>
<feature type="transmembrane region" description="Helical" evidence="9">
    <location>
        <begin position="413"/>
        <end position="431"/>
    </location>
</feature>
<dbReference type="PANTHER" id="PTHR33989">
    <property type="match status" value="1"/>
</dbReference>
<evidence type="ECO:0000256" key="5">
    <source>
        <dbReference type="ARBA" id="ARBA00022692"/>
    </source>
</evidence>
<keyword evidence="5 9" id="KW-0812">Transmembrane</keyword>
<dbReference type="InterPro" id="IPR004501">
    <property type="entry name" value="PTS_EIIC_3"/>
</dbReference>
<proteinExistence type="predicted"/>
<dbReference type="AlphaFoldDB" id="A0A2T3FJP5"/>
<name>A0A2T3FJP5_9FIRM</name>
<keyword evidence="4 8" id="KW-0762">Sugar transport</keyword>
<dbReference type="GeneID" id="77472014"/>
<keyword evidence="2 8" id="KW-0813">Transport</keyword>
<organism evidence="11 12">
    <name type="scientific">Faecalibacillus faecis</name>
    <dbReference type="NCBI Taxonomy" id="1982628"/>
    <lineage>
        <taxon>Bacteria</taxon>
        <taxon>Bacillati</taxon>
        <taxon>Bacillota</taxon>
        <taxon>Erysipelotrichia</taxon>
        <taxon>Erysipelotrichales</taxon>
        <taxon>Coprobacillaceae</taxon>
        <taxon>Faecalibacillus</taxon>
    </lineage>
</organism>
<feature type="transmembrane region" description="Helical" evidence="9">
    <location>
        <begin position="159"/>
        <end position="181"/>
    </location>
</feature>
<dbReference type="EMBL" id="PYLP01000037">
    <property type="protein sequence ID" value="PST35460.1"/>
    <property type="molecule type" value="Genomic_DNA"/>
</dbReference>
<evidence type="ECO:0000256" key="2">
    <source>
        <dbReference type="ARBA" id="ARBA00022448"/>
    </source>
</evidence>
<feature type="transmembrane region" description="Helical" evidence="9">
    <location>
        <begin position="383"/>
        <end position="406"/>
    </location>
</feature>
<protein>
    <recommendedName>
        <fullName evidence="8">Permease IIC component</fullName>
    </recommendedName>
</protein>
<evidence type="ECO:0000256" key="6">
    <source>
        <dbReference type="ARBA" id="ARBA00022989"/>
    </source>
</evidence>
<evidence type="ECO:0000256" key="9">
    <source>
        <dbReference type="SAM" id="Phobius"/>
    </source>
</evidence>
<feature type="transmembrane region" description="Helical" evidence="9">
    <location>
        <begin position="104"/>
        <end position="124"/>
    </location>
</feature>
<keyword evidence="12" id="KW-1185">Reference proteome</keyword>
<keyword evidence="3 8" id="KW-1003">Cell membrane</keyword>